<evidence type="ECO:0000256" key="2">
    <source>
        <dbReference type="SAM" id="Phobius"/>
    </source>
</evidence>
<evidence type="ECO:0000313" key="3">
    <source>
        <dbReference type="EMBL" id="KAF7351705.1"/>
    </source>
</evidence>
<dbReference type="AlphaFoldDB" id="A0A8H6Y0D6"/>
<dbReference type="EMBL" id="JACAZH010000013">
    <property type="protein sequence ID" value="KAF7351705.1"/>
    <property type="molecule type" value="Genomic_DNA"/>
</dbReference>
<evidence type="ECO:0008006" key="5">
    <source>
        <dbReference type="Google" id="ProtNLM"/>
    </source>
</evidence>
<gene>
    <name evidence="3" type="ORF">MSAN_01603600</name>
</gene>
<dbReference type="Proteomes" id="UP000623467">
    <property type="component" value="Unassembled WGS sequence"/>
</dbReference>
<keyword evidence="2" id="KW-0472">Membrane</keyword>
<reference evidence="3" key="1">
    <citation type="submission" date="2020-05" db="EMBL/GenBank/DDBJ databases">
        <title>Mycena genomes resolve the evolution of fungal bioluminescence.</title>
        <authorList>
            <person name="Tsai I.J."/>
        </authorList>
    </citation>
    <scope>NUCLEOTIDE SEQUENCE</scope>
    <source>
        <strain evidence="3">160909Yilan</strain>
    </source>
</reference>
<feature type="transmembrane region" description="Helical" evidence="2">
    <location>
        <begin position="149"/>
        <end position="170"/>
    </location>
</feature>
<comment type="caution">
    <text evidence="3">The sequence shown here is derived from an EMBL/GenBank/DDBJ whole genome shotgun (WGS) entry which is preliminary data.</text>
</comment>
<keyword evidence="2" id="KW-1133">Transmembrane helix</keyword>
<protein>
    <recommendedName>
        <fullName evidence="5">Transmembrane protein</fullName>
    </recommendedName>
</protein>
<accession>A0A8H6Y0D6</accession>
<keyword evidence="4" id="KW-1185">Reference proteome</keyword>
<proteinExistence type="predicted"/>
<feature type="compositionally biased region" description="Polar residues" evidence="1">
    <location>
        <begin position="1"/>
        <end position="11"/>
    </location>
</feature>
<dbReference type="OrthoDB" id="2644397at2759"/>
<evidence type="ECO:0000313" key="4">
    <source>
        <dbReference type="Proteomes" id="UP000623467"/>
    </source>
</evidence>
<feature type="region of interest" description="Disordered" evidence="1">
    <location>
        <begin position="1"/>
        <end position="23"/>
    </location>
</feature>
<name>A0A8H6Y0D6_9AGAR</name>
<sequence>MTVSRSDTPPTSDKEKTSMNLAQGTPAASLNHSRSAYLLAIALHIVLVIIHLIFVVIHFPHKHENRLSVARGTRSNTISVVIIVGLEAFIVVYLAVLIYLMQKLSFWRSVAIQQTLTALHDKHAAWSGPGAAIATLSHQIHLRTAFSSLFFVVLYMFVAAALHVTTPALMSLGTSDRPSPGIALVKSSRPDFLEGVIAPTVLSDSIPLLPALGLMQNANATAGLYGNILHDTPASVYQIGHDGLSVERSLAKEFQVPNATLFNVTCGNLAGVEQVGAGNATSWFLKTPVRNVTDGNYNPLRLFDPYAIRFIPQEYFTADQDFASQTLLLVASVNITDSEGNNGSTFAVNPPFNPLPFQNWPYTGYFPRTFDPIVIACSLVSSRTNVNIDPVSKTISRDSIDANPRKTFRLWAPWTEPTRSDDPLVQSWASIFLEASRSTIIATTCIDPLQYPDRQPQCQTNDYLTIVEKYVNDALQIRPFSADSDVTYNTSVNLHDLENVLEDLTAAVFWNEANFPATALDFASGREFELSVDVMVFDPTVLLLTINETPLGVGLCCSVGLLCIAFYLLRSPKEASLPADLNAIGLLQFIWLLGRGSDVQTKIADVARPSTDNLRAAGMTEFTLSTLALQYRKRRSDQES</sequence>
<feature type="transmembrane region" description="Helical" evidence="2">
    <location>
        <begin position="77"/>
        <end position="100"/>
    </location>
</feature>
<feature type="transmembrane region" description="Helical" evidence="2">
    <location>
        <begin position="36"/>
        <end position="57"/>
    </location>
</feature>
<keyword evidence="2" id="KW-0812">Transmembrane</keyword>
<evidence type="ECO:0000256" key="1">
    <source>
        <dbReference type="SAM" id="MobiDB-lite"/>
    </source>
</evidence>
<organism evidence="3 4">
    <name type="scientific">Mycena sanguinolenta</name>
    <dbReference type="NCBI Taxonomy" id="230812"/>
    <lineage>
        <taxon>Eukaryota</taxon>
        <taxon>Fungi</taxon>
        <taxon>Dikarya</taxon>
        <taxon>Basidiomycota</taxon>
        <taxon>Agaricomycotina</taxon>
        <taxon>Agaricomycetes</taxon>
        <taxon>Agaricomycetidae</taxon>
        <taxon>Agaricales</taxon>
        <taxon>Marasmiineae</taxon>
        <taxon>Mycenaceae</taxon>
        <taxon>Mycena</taxon>
    </lineage>
</organism>